<dbReference type="EMBL" id="QGTL01000016">
    <property type="protein sequence ID" value="PWV68934.1"/>
    <property type="molecule type" value="Genomic_DNA"/>
</dbReference>
<keyword evidence="4" id="KW-1185">Reference proteome</keyword>
<protein>
    <submittedName>
        <fullName evidence="3">Crotonobetainyl-CoA:carnitine CoA-transferase CaiB-like acyl-CoA transferase</fullName>
    </submittedName>
</protein>
<evidence type="ECO:0000256" key="1">
    <source>
        <dbReference type="ARBA" id="ARBA00022679"/>
    </source>
</evidence>
<sequence>MQHELPLSGIVVVELGDSASAPFTGKILAELGAEVWKVERPSGDSSRGWGPSMWKGSGAAFHALNRGKRTISIDIKDREQLALLHQLIAERADVFLHNLRPGSAAKYGLDAESLRVTKPELVHCEVGAFGHTGPMNTLPGYDPLMQAFSGIMSITGEHDGPPVRAGVSIVDFGTGMWAAIGILAALHRRTSKLDGAAVNASLLETAIAWMSIGVAGYNADGTPGERHGSGVAFIVPHRAYSAADGDLIVSCGNDGLFARLSEALDRPEWADDERFATNAGRLANRAEIDRLIGERLAEQPREYWRKHLQDFGVPVAPVQTTAEMVAHEQTKALGIIGAPSEDEIGVVGLPLSFDGRRPPPLPAAPDIGAADADLRAGLGQRGGGHPGADGLSDVAPERRGAGGPAGGDDERPAAGRPTAGGVGQRDTNETSDDIDQRGSGVGDE</sequence>
<dbReference type="Pfam" id="PF02515">
    <property type="entry name" value="CoA_transf_3"/>
    <property type="match status" value="1"/>
</dbReference>
<keyword evidence="1 3" id="KW-0808">Transferase</keyword>
<dbReference type="GO" id="GO:0008410">
    <property type="term" value="F:CoA-transferase activity"/>
    <property type="evidence" value="ECO:0007669"/>
    <property type="project" value="TreeGrafter"/>
</dbReference>
<evidence type="ECO:0000313" key="3">
    <source>
        <dbReference type="EMBL" id="PWV68934.1"/>
    </source>
</evidence>
<evidence type="ECO:0000313" key="4">
    <source>
        <dbReference type="Proteomes" id="UP000246410"/>
    </source>
</evidence>
<name>A0A317N2W4_9NOCA</name>
<organism evidence="3 4">
    <name type="scientific">Nocardia neocaledoniensis</name>
    <dbReference type="NCBI Taxonomy" id="236511"/>
    <lineage>
        <taxon>Bacteria</taxon>
        <taxon>Bacillati</taxon>
        <taxon>Actinomycetota</taxon>
        <taxon>Actinomycetes</taxon>
        <taxon>Mycobacteriales</taxon>
        <taxon>Nocardiaceae</taxon>
        <taxon>Nocardia</taxon>
    </lineage>
</organism>
<accession>A0A317N2W4</accession>
<gene>
    <name evidence="3" type="ORF">DFR69_11658</name>
</gene>
<reference evidence="3 4" key="1">
    <citation type="submission" date="2018-05" db="EMBL/GenBank/DDBJ databases">
        <title>Genomic Encyclopedia of Type Strains, Phase IV (KMG-IV): sequencing the most valuable type-strain genomes for metagenomic binning, comparative biology and taxonomic classification.</title>
        <authorList>
            <person name="Goeker M."/>
        </authorList>
    </citation>
    <scope>NUCLEOTIDE SEQUENCE [LARGE SCALE GENOMIC DNA]</scope>
    <source>
        <strain evidence="3 4">DSM 44717</strain>
    </source>
</reference>
<dbReference type="InterPro" id="IPR044855">
    <property type="entry name" value="CoA-Trfase_III_dom3_sf"/>
</dbReference>
<dbReference type="SUPFAM" id="SSF89796">
    <property type="entry name" value="CoA-transferase family III (CaiB/BaiF)"/>
    <property type="match status" value="1"/>
</dbReference>
<dbReference type="AlphaFoldDB" id="A0A317N2W4"/>
<dbReference type="InterPro" id="IPR003673">
    <property type="entry name" value="CoA-Trfase_fam_III"/>
</dbReference>
<dbReference type="PANTHER" id="PTHR48207:SF3">
    <property type="entry name" value="SUCCINATE--HYDROXYMETHYLGLUTARATE COA-TRANSFERASE"/>
    <property type="match status" value="1"/>
</dbReference>
<evidence type="ECO:0000256" key="2">
    <source>
        <dbReference type="SAM" id="MobiDB-lite"/>
    </source>
</evidence>
<proteinExistence type="predicted"/>
<dbReference type="InterPro" id="IPR023606">
    <property type="entry name" value="CoA-Trfase_III_dom_1_sf"/>
</dbReference>
<feature type="region of interest" description="Disordered" evidence="2">
    <location>
        <begin position="376"/>
        <end position="444"/>
    </location>
</feature>
<dbReference type="InterPro" id="IPR050483">
    <property type="entry name" value="CoA-transferase_III_domain"/>
</dbReference>
<comment type="caution">
    <text evidence="3">The sequence shown here is derived from an EMBL/GenBank/DDBJ whole genome shotgun (WGS) entry which is preliminary data.</text>
</comment>
<dbReference type="PANTHER" id="PTHR48207">
    <property type="entry name" value="SUCCINATE--HYDROXYMETHYLGLUTARATE COA-TRANSFERASE"/>
    <property type="match status" value="1"/>
</dbReference>
<dbReference type="Proteomes" id="UP000246410">
    <property type="component" value="Unassembled WGS sequence"/>
</dbReference>
<dbReference type="RefSeq" id="WP_244198537.1">
    <property type="nucleotide sequence ID" value="NZ_QGTL01000016.1"/>
</dbReference>
<dbReference type="Gene3D" id="3.40.50.10540">
    <property type="entry name" value="Crotonobetainyl-coa:carnitine coa-transferase, domain 1"/>
    <property type="match status" value="1"/>
</dbReference>
<dbReference type="Gene3D" id="3.30.1540.10">
    <property type="entry name" value="formyl-coa transferase, domain 3"/>
    <property type="match status" value="1"/>
</dbReference>